<dbReference type="EC" id="3.6.4.12" evidence="5"/>
<dbReference type="CDD" id="cd18797">
    <property type="entry name" value="SF2_C_Hrq"/>
    <property type="match status" value="1"/>
</dbReference>
<dbReference type="InterPro" id="IPR027417">
    <property type="entry name" value="P-loop_NTPase"/>
</dbReference>
<dbReference type="InterPro" id="IPR055227">
    <property type="entry name" value="HRQ1_WHD"/>
</dbReference>
<dbReference type="SMART" id="SM00490">
    <property type="entry name" value="HELICc"/>
    <property type="match status" value="1"/>
</dbReference>
<evidence type="ECO:0000259" key="3">
    <source>
        <dbReference type="PROSITE" id="PS51192"/>
    </source>
</evidence>
<organism evidence="5 6">
    <name type="scientific">Candidatus Fervidibacter japonicus</name>
    <dbReference type="NCBI Taxonomy" id="2035412"/>
    <lineage>
        <taxon>Bacteria</taxon>
        <taxon>Candidatus Fervidibacterota</taxon>
        <taxon>Candidatus Fervidibacter</taxon>
    </lineage>
</organism>
<dbReference type="GO" id="GO:0036297">
    <property type="term" value="P:interstrand cross-link repair"/>
    <property type="evidence" value="ECO:0007669"/>
    <property type="project" value="TreeGrafter"/>
</dbReference>
<dbReference type="CDD" id="cd17923">
    <property type="entry name" value="DEXHc_Hrq1-like"/>
    <property type="match status" value="1"/>
</dbReference>
<sequence>MVGGQNGTWDAFLRKLSRLVGGERLVAIFKIPARPAAFADPDEPLDPRLSAALRRVGIERLYRHQATALNAARRGQHVAVFTPTASGKTLCYNLPVLDALLRNRNGRAFYLFPTKALAQDQLRKLQELGLMDEVPAAPYDGDTPADQRRLIRDRCRIVLTNPDMLHAGVLPNHRLWAQFFRHLQFVVVDELHTYRGVFGVNFAYTVRRLRRLCRFYGSDPIFICASATLGNPEEALRSLIGLPFYIVGEDASPSPAKTLAIWNPPYLDLEAGIRAKASTEAVRLLVQLMRESIRTIVFVKSRAMAELLLRYTREQLASERMDDLRDKVQSYRAGYLPEVRRDIERQLFSGELLAVIATSALELGIDVGELDAALLVGYPGTIASTWQRAGRAGRQKEGLVVLIATSNPVDQYIVRHPEFLLQGAEPIAVSPRNRYIAAAHLMCAAYELPLTENDREFFGDLFDELVARMEAEGVVSAERRKFWLLRHRPHDEFGLRTVTGDEFEIVDRSKGVVIGLADRQRVFRSLYPNAIYLHMGDTYFVEALDLPKRVAYVQPATVDYYTVPLEEKDTQVLAVRGETPLNLGRAFWGELKVREQVIGFKRLRLFSDEVLSAEVLDLPADEFETMGFWICVDDLLVQELDERALHLMGALHASEHATIALMPLVAMTDPEDIAGISYAPWHPDTHRPTIFVYDGVPGGVGFCETAFERLTELLERTLDTVARCPCKSGCPSCIQSPRCGSENRPLDKQGAIYLLARLLGKKLPESRDGG</sequence>
<feature type="domain" description="Helicase C-terminal" evidence="4">
    <location>
        <begin position="284"/>
        <end position="435"/>
    </location>
</feature>
<evidence type="ECO:0000259" key="4">
    <source>
        <dbReference type="PROSITE" id="PS51194"/>
    </source>
</evidence>
<dbReference type="Pfam" id="PF00270">
    <property type="entry name" value="DEAD"/>
    <property type="match status" value="1"/>
</dbReference>
<dbReference type="SUPFAM" id="SSF52540">
    <property type="entry name" value="P-loop containing nucleoside triphosphate hydrolases"/>
    <property type="match status" value="1"/>
</dbReference>
<dbReference type="Proteomes" id="UP000236173">
    <property type="component" value="Unassembled WGS sequence"/>
</dbReference>
<dbReference type="InterPro" id="IPR011545">
    <property type="entry name" value="DEAD/DEAH_box_helicase_dom"/>
</dbReference>
<evidence type="ECO:0000313" key="6">
    <source>
        <dbReference type="Proteomes" id="UP000236173"/>
    </source>
</evidence>
<keyword evidence="5" id="KW-0378">Hydrolase</keyword>
<dbReference type="Pfam" id="PF22982">
    <property type="entry name" value="WHD_HRQ1"/>
    <property type="match status" value="1"/>
</dbReference>
<dbReference type="EMBL" id="BEHT01000028">
    <property type="protein sequence ID" value="GBC99470.1"/>
    <property type="molecule type" value="Genomic_DNA"/>
</dbReference>
<protein>
    <submittedName>
        <fullName evidence="5">ATP-dependent DNA helicase RecQ</fullName>
        <ecNumber evidence="5">3.6.4.12</ecNumber>
    </submittedName>
</protein>
<dbReference type="SMART" id="SM00487">
    <property type="entry name" value="DEXDc"/>
    <property type="match status" value="1"/>
</dbReference>
<keyword evidence="2" id="KW-0067">ATP-binding</keyword>
<evidence type="ECO:0000256" key="1">
    <source>
        <dbReference type="ARBA" id="ARBA00022741"/>
    </source>
</evidence>
<dbReference type="GO" id="GO:0043138">
    <property type="term" value="F:3'-5' DNA helicase activity"/>
    <property type="evidence" value="ECO:0007669"/>
    <property type="project" value="TreeGrafter"/>
</dbReference>
<gene>
    <name evidence="5" type="primary">recQ_3</name>
    <name evidence="5" type="ORF">HRbin17_01995</name>
</gene>
<reference evidence="6" key="1">
    <citation type="submission" date="2017-09" db="EMBL/GenBank/DDBJ databases">
        <title>Metaegenomics of thermophilic ammonia-oxidizing enrichment culture.</title>
        <authorList>
            <person name="Kato S."/>
            <person name="Suzuki K."/>
        </authorList>
    </citation>
    <scope>NUCLEOTIDE SEQUENCE [LARGE SCALE GENOMIC DNA]</scope>
</reference>
<dbReference type="AlphaFoldDB" id="A0A2H5XE61"/>
<dbReference type="PANTHER" id="PTHR47957">
    <property type="entry name" value="ATP-DEPENDENT HELICASE HRQ1"/>
    <property type="match status" value="1"/>
</dbReference>
<dbReference type="InterPro" id="IPR014001">
    <property type="entry name" value="Helicase_ATP-bd"/>
</dbReference>
<dbReference type="InterPro" id="IPR018973">
    <property type="entry name" value="MZB"/>
</dbReference>
<dbReference type="PROSITE" id="PS51192">
    <property type="entry name" value="HELICASE_ATP_BIND_1"/>
    <property type="match status" value="1"/>
</dbReference>
<accession>A0A2H5XE61</accession>
<dbReference type="InterPro" id="IPR001650">
    <property type="entry name" value="Helicase_C-like"/>
</dbReference>
<keyword evidence="5" id="KW-0347">Helicase</keyword>
<proteinExistence type="predicted"/>
<dbReference type="GO" id="GO:0005524">
    <property type="term" value="F:ATP binding"/>
    <property type="evidence" value="ECO:0007669"/>
    <property type="project" value="UniProtKB-KW"/>
</dbReference>
<evidence type="ECO:0000256" key="2">
    <source>
        <dbReference type="ARBA" id="ARBA00022840"/>
    </source>
</evidence>
<comment type="caution">
    <text evidence="5">The sequence shown here is derived from an EMBL/GenBank/DDBJ whole genome shotgun (WGS) entry which is preliminary data.</text>
</comment>
<dbReference type="Pfam" id="PF09369">
    <property type="entry name" value="MZB"/>
    <property type="match status" value="1"/>
</dbReference>
<evidence type="ECO:0000313" key="5">
    <source>
        <dbReference type="EMBL" id="GBC99470.1"/>
    </source>
</evidence>
<dbReference type="Pfam" id="PF00271">
    <property type="entry name" value="Helicase_C"/>
    <property type="match status" value="1"/>
</dbReference>
<keyword evidence="1" id="KW-0547">Nucleotide-binding</keyword>
<dbReference type="PROSITE" id="PS51194">
    <property type="entry name" value="HELICASE_CTER"/>
    <property type="match status" value="1"/>
</dbReference>
<dbReference type="PANTHER" id="PTHR47957:SF3">
    <property type="entry name" value="ATP-DEPENDENT HELICASE HRQ1"/>
    <property type="match status" value="1"/>
</dbReference>
<name>A0A2H5XE61_9BACT</name>
<dbReference type="GO" id="GO:0003676">
    <property type="term" value="F:nucleic acid binding"/>
    <property type="evidence" value="ECO:0007669"/>
    <property type="project" value="InterPro"/>
</dbReference>
<feature type="domain" description="Helicase ATP-binding" evidence="3">
    <location>
        <begin position="69"/>
        <end position="247"/>
    </location>
</feature>
<dbReference type="GO" id="GO:0016787">
    <property type="term" value="F:hydrolase activity"/>
    <property type="evidence" value="ECO:0007669"/>
    <property type="project" value="UniProtKB-KW"/>
</dbReference>
<dbReference type="Gene3D" id="3.40.50.300">
    <property type="entry name" value="P-loop containing nucleotide triphosphate hydrolases"/>
    <property type="match status" value="2"/>
</dbReference>
<dbReference type="GO" id="GO:0006289">
    <property type="term" value="P:nucleotide-excision repair"/>
    <property type="evidence" value="ECO:0007669"/>
    <property type="project" value="TreeGrafter"/>
</dbReference>